<comment type="caution">
    <text evidence="1">The sequence shown here is derived from an EMBL/GenBank/DDBJ whole genome shotgun (WGS) entry which is preliminary data.</text>
</comment>
<gene>
    <name evidence="2" type="ORF">PR001_g4120</name>
    <name evidence="1" type="ORF">PR002_g15014</name>
    <name evidence="3" type="ORF">PR003_g15427</name>
</gene>
<dbReference type="PANTHER" id="PTHR14944">
    <property type="entry name" value="RPA-RELATED PROTEIN RADX"/>
    <property type="match status" value="1"/>
</dbReference>
<dbReference type="Proteomes" id="UP000435112">
    <property type="component" value="Unassembled WGS sequence"/>
</dbReference>
<dbReference type="InterPro" id="IPR012340">
    <property type="entry name" value="NA-bd_OB-fold"/>
</dbReference>
<dbReference type="InterPro" id="IPR040893">
    <property type="entry name" value="RADX"/>
</dbReference>
<dbReference type="Gene3D" id="2.40.50.140">
    <property type="entry name" value="Nucleic acid-binding proteins"/>
    <property type="match status" value="1"/>
</dbReference>
<evidence type="ECO:0000313" key="2">
    <source>
        <dbReference type="EMBL" id="KAE9047656.1"/>
    </source>
</evidence>
<dbReference type="OrthoDB" id="123282at2759"/>
<name>A0A6A3L0W5_9STRA</name>
<dbReference type="Proteomes" id="UP000429607">
    <property type="component" value="Unassembled WGS sequence"/>
</dbReference>
<organism evidence="1 6">
    <name type="scientific">Phytophthora rubi</name>
    <dbReference type="NCBI Taxonomy" id="129364"/>
    <lineage>
        <taxon>Eukaryota</taxon>
        <taxon>Sar</taxon>
        <taxon>Stramenopiles</taxon>
        <taxon>Oomycota</taxon>
        <taxon>Peronosporomycetes</taxon>
        <taxon>Peronosporales</taxon>
        <taxon>Peronosporaceae</taxon>
        <taxon>Phytophthora</taxon>
    </lineage>
</organism>
<evidence type="ECO:0000313" key="6">
    <source>
        <dbReference type="Proteomes" id="UP000435112"/>
    </source>
</evidence>
<dbReference type="GO" id="GO:0003697">
    <property type="term" value="F:single-stranded DNA binding"/>
    <property type="evidence" value="ECO:0007669"/>
    <property type="project" value="InterPro"/>
</dbReference>
<dbReference type="EMBL" id="QXFV01000162">
    <property type="protein sequence ID" value="KAE9047656.1"/>
    <property type="molecule type" value="Genomic_DNA"/>
</dbReference>
<evidence type="ECO:0000313" key="4">
    <source>
        <dbReference type="Proteomes" id="UP000429607"/>
    </source>
</evidence>
<evidence type="ECO:0000313" key="5">
    <source>
        <dbReference type="Proteomes" id="UP000434957"/>
    </source>
</evidence>
<evidence type="ECO:0000313" key="3">
    <source>
        <dbReference type="EMBL" id="KAE9329972.1"/>
    </source>
</evidence>
<proteinExistence type="predicted"/>
<dbReference type="EMBL" id="QXFU01001069">
    <property type="protein sequence ID" value="KAE9011657.1"/>
    <property type="molecule type" value="Genomic_DNA"/>
</dbReference>
<evidence type="ECO:0000313" key="1">
    <source>
        <dbReference type="EMBL" id="KAE9011657.1"/>
    </source>
</evidence>
<accession>A0A6A3L0W5</accession>
<dbReference type="EMBL" id="QXFT01001068">
    <property type="protein sequence ID" value="KAE9329972.1"/>
    <property type="molecule type" value="Genomic_DNA"/>
</dbReference>
<reference evidence="4 6" key="1">
    <citation type="submission" date="2018-09" db="EMBL/GenBank/DDBJ databases">
        <title>Genomic investigation of the strawberry pathogen Phytophthora fragariae indicates pathogenicity is determined by transcriptional variation in three key races.</title>
        <authorList>
            <person name="Adams T.M."/>
            <person name="Armitage A.D."/>
            <person name="Sobczyk M.K."/>
            <person name="Bates H.J."/>
            <person name="Dunwell J.M."/>
            <person name="Nellist C.F."/>
            <person name="Harrison R.J."/>
        </authorList>
    </citation>
    <scope>NUCLEOTIDE SEQUENCE [LARGE SCALE GENOMIC DNA]</scope>
    <source>
        <strain evidence="2 4">SCRP249</strain>
        <strain evidence="1 6">SCRP324</strain>
        <strain evidence="3 5">SCRP333</strain>
    </source>
</reference>
<dbReference type="PANTHER" id="PTHR14944:SF2">
    <property type="entry name" value="RPA-RELATED PROTEIN RADX"/>
    <property type="match status" value="1"/>
</dbReference>
<dbReference type="AlphaFoldDB" id="A0A6A3L0W5"/>
<dbReference type="Proteomes" id="UP000434957">
    <property type="component" value="Unassembled WGS sequence"/>
</dbReference>
<protein>
    <submittedName>
        <fullName evidence="1">Uncharacterized protein</fullName>
    </submittedName>
</protein>
<keyword evidence="5" id="KW-1185">Reference proteome</keyword>
<sequence>MSEPLLTTHGLRKLSLDSADSAAAVRLQVLGVYRYLADPSLKERLGQPFEAARDVLDVLLSDGRHKMKAVLAPDCHPLVWTRELAARSIIRVTKFKVFSEDPVDDKQKLRVVVLMEVAVTSHNDDGVPDKVLARSYGAQRNDDQLQFLSTRHPREVELLPLVGERVYYLPLRSDHYTLDWACSFTGGVPDEDSPLDDLESDWAGRYGGSESSDGEETAANSVVAWNINPEFCADLFTPECKKIHAILEVLDQIKKSNESGATRKAHPPMLGAIRVKSKVMNMGDPDIANPFPFAFNVVVVDSTGVFEVAFFGSMCAKYYLSLREGDLIQLRGYSTVNPHDLQYTMTTSPLLYYEHDSSGSALHVREKYWALLQMTKVAPLLLEVSDDIAQRSTGSHLPRPSWLECSFVNTLSTLYWGQKAINDLEIMYFDFIGVLSNVGRICRGRKRRLGEEDSPQITEYRWVKMIDSSSSHELVIKISECSQPAVFRSLEAGNALMITKLQWVMLPGASPADKRIQYATTSVFSVLRMNEAVLPFHSIEECSLNVYFANNIKKNAVYDSRKELGESKLTAHIEKKYRPRNCLPSDFEEFKEAFNLKVCSFKELSLLARDMEAYEQRHVGFIGKVKAIRNDAQPAKDRRPSVLLELSDSNDKERFLVVVVSINPLYQRPAVKGGIKRITPPEALPLIRLLPATITDNMLEDAGPPRPELSLGFITKCLVNSNRDFFFSLQLYRDGIDHVTWEVDAILDMP</sequence>